<proteinExistence type="predicted"/>
<keyword evidence="3" id="KW-1185">Reference proteome</keyword>
<evidence type="ECO:0000313" key="3">
    <source>
        <dbReference type="Proteomes" id="UP001198565"/>
    </source>
</evidence>
<accession>A0ABS7QLI4</accession>
<dbReference type="EMBL" id="JAINVZ010000002">
    <property type="protein sequence ID" value="MBY8883990.1"/>
    <property type="molecule type" value="Genomic_DNA"/>
</dbReference>
<feature type="compositionally biased region" description="Acidic residues" evidence="1">
    <location>
        <begin position="94"/>
        <end position="121"/>
    </location>
</feature>
<feature type="region of interest" description="Disordered" evidence="1">
    <location>
        <begin position="86"/>
        <end position="121"/>
    </location>
</feature>
<organism evidence="2 3">
    <name type="scientific">Streptantibioticus parmotrematis</name>
    <dbReference type="NCBI Taxonomy" id="2873249"/>
    <lineage>
        <taxon>Bacteria</taxon>
        <taxon>Bacillati</taxon>
        <taxon>Actinomycetota</taxon>
        <taxon>Actinomycetes</taxon>
        <taxon>Kitasatosporales</taxon>
        <taxon>Streptomycetaceae</taxon>
        <taxon>Streptantibioticus</taxon>
    </lineage>
</organism>
<comment type="caution">
    <text evidence="2">The sequence shown here is derived from an EMBL/GenBank/DDBJ whole genome shotgun (WGS) entry which is preliminary data.</text>
</comment>
<gene>
    <name evidence="2" type="ORF">K7472_03925</name>
</gene>
<evidence type="ECO:0000256" key="1">
    <source>
        <dbReference type="SAM" id="MobiDB-lite"/>
    </source>
</evidence>
<name>A0ABS7QLI4_9ACTN</name>
<evidence type="ECO:0000313" key="2">
    <source>
        <dbReference type="EMBL" id="MBY8883990.1"/>
    </source>
</evidence>
<protein>
    <submittedName>
        <fullName evidence="2">Uncharacterized protein</fullName>
    </submittedName>
</protein>
<reference evidence="2 3" key="1">
    <citation type="submission" date="2021-08" db="EMBL/GenBank/DDBJ databases">
        <title>Streptomyces sp. PTM05 isolated from lichen.</title>
        <authorList>
            <person name="Somphong A."/>
            <person name="Phongsopitanun W."/>
            <person name="Tanasupawat S."/>
        </authorList>
    </citation>
    <scope>NUCLEOTIDE SEQUENCE [LARGE SCALE GENOMIC DNA]</scope>
    <source>
        <strain evidence="2 3">Ptm05</strain>
    </source>
</reference>
<sequence>METEAEGDGARYVRLQVELVLELTDTGELTGAALDQITGDEFMPDDERAHARDAVQRDEAEALAYLVDPFDLVTGVPGVELVQASWNSAHTEYDPDDDEWDLWEDEADDEVDEETEETEDE</sequence>
<dbReference type="Proteomes" id="UP001198565">
    <property type="component" value="Unassembled WGS sequence"/>
</dbReference>